<dbReference type="SMART" id="SM00028">
    <property type="entry name" value="TPR"/>
    <property type="match status" value="7"/>
</dbReference>
<dbReference type="Pfam" id="PF01381">
    <property type="entry name" value="HTH_3"/>
    <property type="match status" value="1"/>
</dbReference>
<proteinExistence type="predicted"/>
<comment type="caution">
    <text evidence="3">The sequence shown here is derived from an EMBL/GenBank/DDBJ whole genome shotgun (WGS) entry which is preliminary data.</text>
</comment>
<dbReference type="RefSeq" id="WP_301237137.1">
    <property type="nucleotide sequence ID" value="NZ_JANRHH010000003.1"/>
</dbReference>
<feature type="repeat" description="TPR" evidence="1">
    <location>
        <begin position="116"/>
        <end position="149"/>
    </location>
</feature>
<dbReference type="PANTHER" id="PTHR12558:SF13">
    <property type="entry name" value="CELL DIVISION CYCLE PROTEIN 27 HOMOLOG"/>
    <property type="match status" value="1"/>
</dbReference>
<dbReference type="InterPro" id="IPR011990">
    <property type="entry name" value="TPR-like_helical_dom_sf"/>
</dbReference>
<dbReference type="SUPFAM" id="SSF47413">
    <property type="entry name" value="lambda repressor-like DNA-binding domains"/>
    <property type="match status" value="1"/>
</dbReference>
<dbReference type="PANTHER" id="PTHR12558">
    <property type="entry name" value="CELL DIVISION CYCLE 16,23,27"/>
    <property type="match status" value="1"/>
</dbReference>
<feature type="repeat" description="TPR" evidence="1">
    <location>
        <begin position="357"/>
        <end position="390"/>
    </location>
</feature>
<organism evidence="3 4">
    <name type="scientific">Polycladomyces subterraneus</name>
    <dbReference type="NCBI Taxonomy" id="1016997"/>
    <lineage>
        <taxon>Bacteria</taxon>
        <taxon>Bacillati</taxon>
        <taxon>Bacillota</taxon>
        <taxon>Bacilli</taxon>
        <taxon>Bacillales</taxon>
        <taxon>Thermoactinomycetaceae</taxon>
        <taxon>Polycladomyces</taxon>
    </lineage>
</organism>
<keyword evidence="4" id="KW-1185">Reference proteome</keyword>
<gene>
    <name evidence="3" type="ORF">NWF35_00415</name>
</gene>
<dbReference type="EMBL" id="JANRHH010000003">
    <property type="protein sequence ID" value="MDN4592397.1"/>
    <property type="molecule type" value="Genomic_DNA"/>
</dbReference>
<dbReference type="InterPro" id="IPR019734">
    <property type="entry name" value="TPR_rpt"/>
</dbReference>
<dbReference type="Pfam" id="PF13181">
    <property type="entry name" value="TPR_8"/>
    <property type="match status" value="1"/>
</dbReference>
<dbReference type="InterPro" id="IPR010982">
    <property type="entry name" value="Lambda_DNA-bd_dom_sf"/>
</dbReference>
<dbReference type="CDD" id="cd00093">
    <property type="entry name" value="HTH_XRE"/>
    <property type="match status" value="1"/>
</dbReference>
<dbReference type="SUPFAM" id="SSF48452">
    <property type="entry name" value="TPR-like"/>
    <property type="match status" value="2"/>
</dbReference>
<reference evidence="3" key="1">
    <citation type="submission" date="2022-08" db="EMBL/GenBank/DDBJ databases">
        <title>Polycladomyces zharkentsis sp. nov., a novel thermophilic CMC and starch-degrading bacterium isolated from a geothermal spring in Kazakhstan.</title>
        <authorList>
            <person name="Mashzhan A."/>
            <person name="Kistaubaeva A."/>
            <person name="Javier-Lopez R."/>
            <person name="Birkeland N.-K."/>
        </authorList>
    </citation>
    <scope>NUCLEOTIDE SEQUENCE</scope>
    <source>
        <strain evidence="3">KSR 13</strain>
    </source>
</reference>
<keyword evidence="1" id="KW-0802">TPR repeat</keyword>
<dbReference type="Gene3D" id="1.25.40.10">
    <property type="entry name" value="Tetratricopeptide repeat domain"/>
    <property type="match status" value="3"/>
</dbReference>
<dbReference type="Pfam" id="PF13424">
    <property type="entry name" value="TPR_12"/>
    <property type="match status" value="1"/>
</dbReference>
<dbReference type="InterPro" id="IPR001387">
    <property type="entry name" value="Cro/C1-type_HTH"/>
</dbReference>
<dbReference type="PROSITE" id="PS50005">
    <property type="entry name" value="TPR"/>
    <property type="match status" value="2"/>
</dbReference>
<protein>
    <submittedName>
        <fullName evidence="3">Tetratricopeptide repeat protein</fullName>
    </submittedName>
</protein>
<evidence type="ECO:0000259" key="2">
    <source>
        <dbReference type="PROSITE" id="PS50943"/>
    </source>
</evidence>
<name>A0ABT8IJ36_9BACL</name>
<dbReference type="PROSITE" id="PS50943">
    <property type="entry name" value="HTH_CROC1"/>
    <property type="match status" value="1"/>
</dbReference>
<evidence type="ECO:0000256" key="1">
    <source>
        <dbReference type="PROSITE-ProRule" id="PRU00339"/>
    </source>
</evidence>
<sequence length="443" mass="51283">MSEFDILQIGSLIRKVRKESGLRLEDIADENISPATVSNIERGVPHVSMDKVMYLLEKLGLTMDDIPQILESEENELDRLKLRLLSIESMLDYADPNELLSLLNDLQLSDDHKYAAHVHYLRGKCYTKKPDWKKAEKCFLNAIRLSATNSYGRKDNIEARSFNDLGICYYFQNDLIQALQYTENAADAFNEDGEFKQLKHVINCNRARYLEKLGRFGEAMKVVNESWRYLHEMDNHTALHFYDIRVILLKRSKMYDEAIQYAKEGIELARLNSDNISLFYLWKSLGSTYLSMNELYNAEICFKSALTIGCPQSKNSLVEAYTKLSIVYIKQKNWIKAKELLDKAELLAKAANVVPAFFVYLVSGDFYKEQSNSVKAIELYEKALDLARKYNQKRLEHKVLFRLAQLKKNENKEEFAAYLENMYEVAVTLEKEMSDGGDYGDIL</sequence>
<evidence type="ECO:0000313" key="4">
    <source>
        <dbReference type="Proteomes" id="UP001174196"/>
    </source>
</evidence>
<accession>A0ABT8IJ36</accession>
<feature type="domain" description="HTH cro/C1-type" evidence="2">
    <location>
        <begin position="13"/>
        <end position="66"/>
    </location>
</feature>
<evidence type="ECO:0000313" key="3">
    <source>
        <dbReference type="EMBL" id="MDN4592397.1"/>
    </source>
</evidence>
<dbReference type="Gene3D" id="1.10.260.40">
    <property type="entry name" value="lambda repressor-like DNA-binding domains"/>
    <property type="match status" value="1"/>
</dbReference>
<dbReference type="SMART" id="SM00530">
    <property type="entry name" value="HTH_XRE"/>
    <property type="match status" value="1"/>
</dbReference>
<dbReference type="Proteomes" id="UP001174196">
    <property type="component" value="Unassembled WGS sequence"/>
</dbReference>